<name>A0A8G2EX82_9PROT</name>
<dbReference type="InterPro" id="IPR036513">
    <property type="entry name" value="STAS_dom_sf"/>
</dbReference>
<evidence type="ECO:0000313" key="2">
    <source>
        <dbReference type="Proteomes" id="UP000198615"/>
    </source>
</evidence>
<dbReference type="SUPFAM" id="SSF52091">
    <property type="entry name" value="SpoIIaa-like"/>
    <property type="match status" value="1"/>
</dbReference>
<organism evidence="1 2">
    <name type="scientific">Thalassobaculum litoreum DSM 18839</name>
    <dbReference type="NCBI Taxonomy" id="1123362"/>
    <lineage>
        <taxon>Bacteria</taxon>
        <taxon>Pseudomonadati</taxon>
        <taxon>Pseudomonadota</taxon>
        <taxon>Alphaproteobacteria</taxon>
        <taxon>Rhodospirillales</taxon>
        <taxon>Thalassobaculaceae</taxon>
        <taxon>Thalassobaculum</taxon>
    </lineage>
</organism>
<protein>
    <recommendedName>
        <fullName evidence="3">SpoIIAA-like</fullName>
    </recommendedName>
</protein>
<dbReference type="EMBL" id="FNBW01000010">
    <property type="protein sequence ID" value="SDG09963.1"/>
    <property type="molecule type" value="Genomic_DNA"/>
</dbReference>
<sequence length="144" mass="15992">MSPEGTAHPASVATGEVPGGRISWEVDYRRLVLIIRLCGGVTDDDLSNGVPEIWHRHPEVLDCATLVDARELTGEGKYGWRGLRDVSSAWKRFAMGRDAGTRVAIVLRDTLLTKLARAVSFDYPGSVFRIFFSVEDAEDWLGMR</sequence>
<evidence type="ECO:0000313" key="1">
    <source>
        <dbReference type="EMBL" id="SDG09963.1"/>
    </source>
</evidence>
<proteinExistence type="predicted"/>
<reference evidence="1 2" key="1">
    <citation type="submission" date="2016-10" db="EMBL/GenBank/DDBJ databases">
        <authorList>
            <person name="Varghese N."/>
            <person name="Submissions S."/>
        </authorList>
    </citation>
    <scope>NUCLEOTIDE SEQUENCE [LARGE SCALE GENOMIC DNA]</scope>
    <source>
        <strain evidence="1 2">DSM 18839</strain>
    </source>
</reference>
<dbReference type="OrthoDB" id="7172619at2"/>
<dbReference type="RefSeq" id="WP_139189363.1">
    <property type="nucleotide sequence ID" value="NZ_FNBW01000010.1"/>
</dbReference>
<accession>A0A8G2EX82</accession>
<keyword evidence="2" id="KW-1185">Reference proteome</keyword>
<evidence type="ECO:0008006" key="3">
    <source>
        <dbReference type="Google" id="ProtNLM"/>
    </source>
</evidence>
<dbReference type="Proteomes" id="UP000198615">
    <property type="component" value="Unassembled WGS sequence"/>
</dbReference>
<dbReference type="AlphaFoldDB" id="A0A8G2EX82"/>
<comment type="caution">
    <text evidence="1">The sequence shown here is derived from an EMBL/GenBank/DDBJ whole genome shotgun (WGS) entry which is preliminary data.</text>
</comment>
<gene>
    <name evidence="1" type="ORF">SAMN05660686_03359</name>
</gene>